<dbReference type="Proteomes" id="UP001165283">
    <property type="component" value="Unassembled WGS sequence"/>
</dbReference>
<dbReference type="SUPFAM" id="SSF54427">
    <property type="entry name" value="NTF2-like"/>
    <property type="match status" value="1"/>
</dbReference>
<evidence type="ECO:0000313" key="2">
    <source>
        <dbReference type="EMBL" id="MCO1656441.1"/>
    </source>
</evidence>
<dbReference type="InterPro" id="IPR037401">
    <property type="entry name" value="SnoaL-like"/>
</dbReference>
<evidence type="ECO:0000313" key="3">
    <source>
        <dbReference type="Proteomes" id="UP001165283"/>
    </source>
</evidence>
<evidence type="ECO:0000259" key="1">
    <source>
        <dbReference type="Pfam" id="PF13474"/>
    </source>
</evidence>
<accession>A0ABT1A0C1</accession>
<feature type="domain" description="SnoaL-like" evidence="1">
    <location>
        <begin position="10"/>
        <end position="131"/>
    </location>
</feature>
<reference evidence="2" key="1">
    <citation type="submission" date="2021-04" db="EMBL/GenBank/DDBJ databases">
        <title>Pseudonocardia sp. nov., isolated from sandy soil of mangrove forest.</title>
        <authorList>
            <person name="Zan Z."/>
            <person name="Huang R."/>
            <person name="Liu W."/>
        </authorList>
    </citation>
    <scope>NUCLEOTIDE SEQUENCE</scope>
    <source>
        <strain evidence="2">S2-4</strain>
    </source>
</reference>
<organism evidence="2 3">
    <name type="scientific">Pseudonocardia humida</name>
    <dbReference type="NCBI Taxonomy" id="2800819"/>
    <lineage>
        <taxon>Bacteria</taxon>
        <taxon>Bacillati</taxon>
        <taxon>Actinomycetota</taxon>
        <taxon>Actinomycetes</taxon>
        <taxon>Pseudonocardiales</taxon>
        <taxon>Pseudonocardiaceae</taxon>
        <taxon>Pseudonocardia</taxon>
    </lineage>
</organism>
<name>A0ABT1A0C1_9PSEU</name>
<dbReference type="EMBL" id="JAGSOV010000034">
    <property type="protein sequence ID" value="MCO1656441.1"/>
    <property type="molecule type" value="Genomic_DNA"/>
</dbReference>
<dbReference type="RefSeq" id="WP_252439242.1">
    <property type="nucleotide sequence ID" value="NZ_JAGSOV010000034.1"/>
</dbReference>
<dbReference type="InterPro" id="IPR032710">
    <property type="entry name" value="NTF2-like_dom_sf"/>
</dbReference>
<keyword evidence="3" id="KW-1185">Reference proteome</keyword>
<dbReference type="Pfam" id="PF13474">
    <property type="entry name" value="SnoaL_3"/>
    <property type="match status" value="1"/>
</dbReference>
<gene>
    <name evidence="2" type="ORF">KDL28_15375</name>
</gene>
<proteinExistence type="predicted"/>
<protein>
    <submittedName>
        <fullName evidence="2">Nuclear transport factor 2 family protein</fullName>
    </submittedName>
</protein>
<dbReference type="Gene3D" id="3.10.450.50">
    <property type="match status" value="1"/>
</dbReference>
<comment type="caution">
    <text evidence="2">The sequence shown here is derived from an EMBL/GenBank/DDBJ whole genome shotgun (WGS) entry which is preliminary data.</text>
</comment>
<sequence length="144" mass="16063">MHAETAPADIVAVLDSRIEASRARDIDRLMSVYAPDIVYFDIIPPHRFTGTAAVRQNFLRWFAEYQGDIGLATHDLSIAVGDDVAFAHMLHPDSGTRRSGRDVTVWVRATVCLQRIDGRWLITHEHVSFPIDPAEWSAVVDAAP</sequence>